<accession>A0A3D8ILR3</accession>
<dbReference type="OrthoDB" id="5332226at2"/>
<proteinExistence type="predicted"/>
<dbReference type="EMBL" id="NXLQ01000007">
    <property type="protein sequence ID" value="RDU66122.1"/>
    <property type="molecule type" value="Genomic_DNA"/>
</dbReference>
<evidence type="ECO:0000313" key="5">
    <source>
        <dbReference type="Proteomes" id="UP000256379"/>
    </source>
</evidence>
<keyword evidence="3" id="KW-0812">Transmembrane</keyword>
<dbReference type="Proteomes" id="UP000256379">
    <property type="component" value="Unassembled WGS sequence"/>
</dbReference>
<keyword evidence="5" id="KW-1185">Reference proteome</keyword>
<comment type="caution">
    <text evidence="4">The sequence shown here is derived from an EMBL/GenBank/DDBJ whole genome shotgun (WGS) entry which is preliminary data.</text>
</comment>
<feature type="coiled-coil region" evidence="1">
    <location>
        <begin position="43"/>
        <end position="107"/>
    </location>
</feature>
<keyword evidence="1" id="KW-0175">Coiled coil</keyword>
<feature type="region of interest" description="Disordered" evidence="2">
    <location>
        <begin position="952"/>
        <end position="979"/>
    </location>
</feature>
<evidence type="ECO:0000313" key="4">
    <source>
        <dbReference type="EMBL" id="RDU66122.1"/>
    </source>
</evidence>
<name>A0A3D8ILR3_9HELI</name>
<gene>
    <name evidence="4" type="ORF">CQA53_04820</name>
</gene>
<feature type="compositionally biased region" description="Basic and acidic residues" evidence="2">
    <location>
        <begin position="1"/>
        <end position="11"/>
    </location>
</feature>
<dbReference type="RefSeq" id="WP_115542891.1">
    <property type="nucleotide sequence ID" value="NZ_NXLQ01000007.1"/>
</dbReference>
<evidence type="ECO:0000256" key="2">
    <source>
        <dbReference type="SAM" id="MobiDB-lite"/>
    </source>
</evidence>
<feature type="compositionally biased region" description="Polar residues" evidence="2">
    <location>
        <begin position="952"/>
        <end position="967"/>
    </location>
</feature>
<evidence type="ECO:0000256" key="3">
    <source>
        <dbReference type="SAM" id="Phobius"/>
    </source>
</evidence>
<keyword evidence="3" id="KW-1133">Transmembrane helix</keyword>
<evidence type="ECO:0000256" key="1">
    <source>
        <dbReference type="SAM" id="Coils"/>
    </source>
</evidence>
<protein>
    <submittedName>
        <fullName evidence="4">Uncharacterized protein</fullName>
    </submittedName>
</protein>
<feature type="region of interest" description="Disordered" evidence="2">
    <location>
        <begin position="1"/>
        <end position="24"/>
    </location>
</feature>
<sequence>MPENERNENLHRRTSLNVSSHRGNTGAFADETLIYDGETTQNLEEVEKKISTLTEKSQDFNNLDGKNTGYILLKEENLNARESLTDSRNLTQNLQKLTNKIEYKKNNNCLIPDISQPFEHLFSNHTLKQTITQNNLNINNNILKSHQQPLDSTQYKQAYTMLLNTKEYSSATDNDTPRISIQEMKPNTIKKSRFSLTKNKGDNQKQKKKKSFIRLSILFVLLFVGSIASYRILAKGIFIENINIANIHIQNIFLQLQDRLILRVEKLDLSSFRISKTEDKKQKNFSEILQEIVDYTQKSLFALSYFKILEINDITLNEEHHIKIEYNDTNYKFNMPFLEADFAVTNNQNNFYLKIKKFQLKDIPAHFEGDFIFSIPNKQLLFDLNAILEKDGNTNLAATESLTLKGSTDFRSITITGESTKLENLDIIKPFIQNIKNQSLKATLNGWIFEKVKYSTIRIDALKANIELDNIANSLLKNMIVKASVQKAEVTLNKGVMPILGKEVLLEFKNASLNIIPIQPTFMGMNLNGSEVLIANMPTPDVHILLHGNNIRLDSHFKQLLLSYGLSLPIIQDPLSNKAQKNTTNQITLDKTSAEQAINNTESVVIKALQENKNTQDSKQQNLQNKNLSNQISQSDVNTIPANEITNDQLLLSNNTNIYMQINIMHNNKKPDIPEFFLQGIVQSQDIRFNLYEIPLNAKRLNVALDIAPQQKFIYINGNHIKWRKLIDTDVNILFDAKNDTMKANTYIHQATLNTKNLQDLQFMHNNFINETIQRETQENIDTIQDSQNTHDDVNDLLDIESQSRINTFFYALKESLFDTTPKDSKQELPHNTSISDFQSVGINTENKKQYNQNLRNYRIYTANMPYTESLDNVSNFRFHHSSYTQQTSNLDNNAIYTSALPSQPTYIALTNPHQNIQDSQTIISTQKMETQSDIIAPNILESHKNSNIITPQNINQKQSDTQNQKSNVKKNKAKEEDNEHILKTLKNNPIWDDLKLRTKKTRPFTPLNDQQLENIALKEIEKEKEPFSLEQDFFNMKNASLNFTLSFANNHIILDVPKINLHLESHKDLELKISKIENILQFSPLARYYGFSRGDFSLMIPHNAPNKKKETTFNLNLTNLEYPIYTLAHKKLTNLNIKGRIQENSLIMIANNDIDFKSQDSLSMLRINGYKINIDEIYDSKIPFFIDLLDDKQKDLPYSEAAIQQELRLIAIKNRLRKKMKVNPIDFNILGENLQFIFLGYTMPLDSTNIRFIDGRIIIDGQYEKGILNASLIKDNIRLKARNFSGNFINTILVSAKEGKRMIDGGIFSFDMFYRNGILNATAEIQNTALMEFQAVQNIFALIDTVPSLFMFKNPHISTKGYQINYGKILFAVNSDYIGLQNIFLLGASMDVNGQGIIDRNTEEMNVNLSISTIKNLSKFINKIPVVGYLVLGREGQISTNLIMTGKYTNPKINITLATDIIKTPFNILRRVFPVEIIMENFKEEEQNIDY</sequence>
<feature type="transmembrane region" description="Helical" evidence="3">
    <location>
        <begin position="212"/>
        <end position="233"/>
    </location>
</feature>
<organism evidence="4 5">
    <name type="scientific">Helicobacter didelphidarum</name>
    <dbReference type="NCBI Taxonomy" id="2040648"/>
    <lineage>
        <taxon>Bacteria</taxon>
        <taxon>Pseudomonadati</taxon>
        <taxon>Campylobacterota</taxon>
        <taxon>Epsilonproteobacteria</taxon>
        <taxon>Campylobacterales</taxon>
        <taxon>Helicobacteraceae</taxon>
        <taxon>Helicobacter</taxon>
    </lineage>
</organism>
<reference evidence="4 5" key="1">
    <citation type="submission" date="2018-04" db="EMBL/GenBank/DDBJ databases">
        <title>Novel Campyloabacter and Helicobacter Species and Strains.</title>
        <authorList>
            <person name="Mannion A.J."/>
            <person name="Shen Z."/>
            <person name="Fox J.G."/>
        </authorList>
    </citation>
    <scope>NUCLEOTIDE SEQUENCE [LARGE SCALE GENOMIC DNA]</scope>
    <source>
        <strain evidence="4 5">MIT 17-337</strain>
    </source>
</reference>
<keyword evidence="3" id="KW-0472">Membrane</keyword>